<keyword evidence="3" id="KW-1185">Reference proteome</keyword>
<dbReference type="EMBL" id="BGZK01002257">
    <property type="protein sequence ID" value="GBP92279.1"/>
    <property type="molecule type" value="Genomic_DNA"/>
</dbReference>
<proteinExistence type="predicted"/>
<organism evidence="2 3">
    <name type="scientific">Eumeta variegata</name>
    <name type="common">Bagworm moth</name>
    <name type="synonym">Eumeta japonica</name>
    <dbReference type="NCBI Taxonomy" id="151549"/>
    <lineage>
        <taxon>Eukaryota</taxon>
        <taxon>Metazoa</taxon>
        <taxon>Ecdysozoa</taxon>
        <taxon>Arthropoda</taxon>
        <taxon>Hexapoda</taxon>
        <taxon>Insecta</taxon>
        <taxon>Pterygota</taxon>
        <taxon>Neoptera</taxon>
        <taxon>Endopterygota</taxon>
        <taxon>Lepidoptera</taxon>
        <taxon>Glossata</taxon>
        <taxon>Ditrysia</taxon>
        <taxon>Tineoidea</taxon>
        <taxon>Psychidae</taxon>
        <taxon>Oiketicinae</taxon>
        <taxon>Eumeta</taxon>
    </lineage>
</organism>
<feature type="compositionally biased region" description="Basic and acidic residues" evidence="1">
    <location>
        <begin position="60"/>
        <end position="69"/>
    </location>
</feature>
<evidence type="ECO:0000256" key="1">
    <source>
        <dbReference type="SAM" id="MobiDB-lite"/>
    </source>
</evidence>
<reference evidence="2 3" key="1">
    <citation type="journal article" date="2019" name="Commun. Biol.">
        <title>The bagworm genome reveals a unique fibroin gene that provides high tensile strength.</title>
        <authorList>
            <person name="Kono N."/>
            <person name="Nakamura H."/>
            <person name="Ohtoshi R."/>
            <person name="Tomita M."/>
            <person name="Numata K."/>
            <person name="Arakawa K."/>
        </authorList>
    </citation>
    <scope>NUCLEOTIDE SEQUENCE [LARGE SCALE GENOMIC DNA]</scope>
</reference>
<protein>
    <submittedName>
        <fullName evidence="2">Uncharacterized protein</fullName>
    </submittedName>
</protein>
<name>A0A4C1ZZ52_EUMVA</name>
<feature type="region of interest" description="Disordered" evidence="1">
    <location>
        <begin position="51"/>
        <end position="82"/>
    </location>
</feature>
<dbReference type="Proteomes" id="UP000299102">
    <property type="component" value="Unassembled WGS sequence"/>
</dbReference>
<evidence type="ECO:0000313" key="2">
    <source>
        <dbReference type="EMBL" id="GBP92279.1"/>
    </source>
</evidence>
<gene>
    <name evidence="2" type="ORF">EVAR_66422_1</name>
</gene>
<comment type="caution">
    <text evidence="2">The sequence shown here is derived from an EMBL/GenBank/DDBJ whole genome shotgun (WGS) entry which is preliminary data.</text>
</comment>
<dbReference type="AlphaFoldDB" id="A0A4C1ZZ52"/>
<sequence>MTPGINGLRCSSEYEGCRVLVRAVRLEIEESKLKDCRIELNLKMDSKRITRTRKMNAAEQKNETADHGTNENLSESSSGRERIDEEVNLHTRSDRVDIPSATNAPAVTNGPLAANMRNRCTTHDLNICDSNRNVNAARQRKRAALLAQLQFQILETERILAQVAAAYTKMLLLYLNADEKVTGDVNEFENSSLLSETDKLEKWTVILGENEPAPEFDISAITTAGGTP</sequence>
<evidence type="ECO:0000313" key="3">
    <source>
        <dbReference type="Proteomes" id="UP000299102"/>
    </source>
</evidence>
<accession>A0A4C1ZZ52</accession>